<keyword evidence="2" id="KW-1185">Reference proteome</keyword>
<sequence>MNSNRVLVTPFFRQCFVTLGVATNVMSFGLISGYAAVLLPQLTNTKYIELDDESLSWIASIIGFSVIVGAFIAPSIMSKKGRRLALITGCLANITGWVLFIVARNTLTILFARFFQGMCLGIGGVVAHVTIGEYTSPKNRGAFLVLHPFSMFLGSMIQHVQGVFLTWKTVAAVSLCINIIAMIIVILSPETPSFLATRGKFKSCKKSFHWLRGHDEEDELEEMIKAVMLIKTKPNKERPSVAIFIKDKMKSIIEAFKKKEFYKPVILAMHLQFLNLWSGSLLNETYMHEIYMEIFGNFNDMYYVYWSLDAQRILTAVLAMVVIRKVKRRKVLLIAVLLNITAYVLIAGYVYGKKVGMLPNSIPVGVILLHFHYFTIASGCTMMPNIIAGEIYPLEYRSICGMISTLSFSIYIIIKLKTLPFLFAKIGLHGAYLVYASLVGYSLIVLMSILPETKDKTLQTIENEFKGSQIDHESAKRMIEIKN</sequence>
<dbReference type="Proteomes" id="UP000824533">
    <property type="component" value="Linkage Group LG12"/>
</dbReference>
<accession>A0ACC1CZI2</accession>
<name>A0ACC1CZI2_9NEOP</name>
<dbReference type="EMBL" id="CM034398">
    <property type="protein sequence ID" value="KAJ0176980.1"/>
    <property type="molecule type" value="Genomic_DNA"/>
</dbReference>
<evidence type="ECO:0000313" key="1">
    <source>
        <dbReference type="EMBL" id="KAJ0176980.1"/>
    </source>
</evidence>
<proteinExistence type="predicted"/>
<gene>
    <name evidence="1" type="ORF">K1T71_006989</name>
</gene>
<organism evidence="1 2">
    <name type="scientific">Dendrolimus kikuchii</name>
    <dbReference type="NCBI Taxonomy" id="765133"/>
    <lineage>
        <taxon>Eukaryota</taxon>
        <taxon>Metazoa</taxon>
        <taxon>Ecdysozoa</taxon>
        <taxon>Arthropoda</taxon>
        <taxon>Hexapoda</taxon>
        <taxon>Insecta</taxon>
        <taxon>Pterygota</taxon>
        <taxon>Neoptera</taxon>
        <taxon>Endopterygota</taxon>
        <taxon>Lepidoptera</taxon>
        <taxon>Glossata</taxon>
        <taxon>Ditrysia</taxon>
        <taxon>Bombycoidea</taxon>
        <taxon>Lasiocampidae</taxon>
        <taxon>Dendrolimus</taxon>
    </lineage>
</organism>
<evidence type="ECO:0000313" key="2">
    <source>
        <dbReference type="Proteomes" id="UP000824533"/>
    </source>
</evidence>
<reference evidence="1 2" key="1">
    <citation type="journal article" date="2021" name="Front. Genet.">
        <title>Chromosome-Level Genome Assembly Reveals Significant Gene Expansion in the Toll and IMD Signaling Pathways of Dendrolimus kikuchii.</title>
        <authorList>
            <person name="Zhou J."/>
            <person name="Wu P."/>
            <person name="Xiong Z."/>
            <person name="Liu N."/>
            <person name="Zhao N."/>
            <person name="Ji M."/>
            <person name="Qiu Y."/>
            <person name="Yang B."/>
        </authorList>
    </citation>
    <scope>NUCLEOTIDE SEQUENCE [LARGE SCALE GENOMIC DNA]</scope>
    <source>
        <strain evidence="1">Ann1</strain>
    </source>
</reference>
<comment type="caution">
    <text evidence="1">The sequence shown here is derived from an EMBL/GenBank/DDBJ whole genome shotgun (WGS) entry which is preliminary data.</text>
</comment>
<protein>
    <submittedName>
        <fullName evidence="1">Uncharacterized protein</fullName>
    </submittedName>
</protein>